<dbReference type="InterPro" id="IPR036291">
    <property type="entry name" value="NAD(P)-bd_dom_sf"/>
</dbReference>
<feature type="domain" description="Prephenate/arogenate dehydrogenase" evidence="3">
    <location>
        <begin position="6"/>
        <end position="294"/>
    </location>
</feature>
<dbReference type="GO" id="GO:0006571">
    <property type="term" value="P:tyrosine biosynthetic process"/>
    <property type="evidence" value="ECO:0007669"/>
    <property type="project" value="InterPro"/>
</dbReference>
<dbReference type="OrthoDB" id="9802008at2"/>
<dbReference type="InterPro" id="IPR046825">
    <property type="entry name" value="PDH_C"/>
</dbReference>
<keyword evidence="5" id="KW-1185">Reference proteome</keyword>
<dbReference type="InterPro" id="IPR046826">
    <property type="entry name" value="PDH_N"/>
</dbReference>
<dbReference type="PROSITE" id="PS51176">
    <property type="entry name" value="PDH_ADH"/>
    <property type="match status" value="1"/>
</dbReference>
<evidence type="ECO:0000313" key="5">
    <source>
        <dbReference type="Proteomes" id="UP000225548"/>
    </source>
</evidence>
<dbReference type="Proteomes" id="UP000225548">
    <property type="component" value="Unassembled WGS sequence"/>
</dbReference>
<proteinExistence type="inferred from homology"/>
<dbReference type="GO" id="GO:0004665">
    <property type="term" value="F:prephenate dehydrogenase (NADP+) activity"/>
    <property type="evidence" value="ECO:0007669"/>
    <property type="project" value="InterPro"/>
</dbReference>
<evidence type="ECO:0000259" key="3">
    <source>
        <dbReference type="PROSITE" id="PS51176"/>
    </source>
</evidence>
<name>A0A2A9E4I3_9MICO</name>
<dbReference type="Gene3D" id="1.10.3660.10">
    <property type="entry name" value="6-phosphogluconate dehydrogenase C-terminal like domain"/>
    <property type="match status" value="1"/>
</dbReference>
<evidence type="ECO:0000256" key="1">
    <source>
        <dbReference type="ARBA" id="ARBA00007964"/>
    </source>
</evidence>
<dbReference type="InterPro" id="IPR003099">
    <property type="entry name" value="Prephen_DH"/>
</dbReference>
<dbReference type="PANTHER" id="PTHR21363:SF0">
    <property type="entry name" value="PREPHENATE DEHYDROGENASE [NADP(+)]"/>
    <property type="match status" value="1"/>
</dbReference>
<dbReference type="Pfam" id="PF02153">
    <property type="entry name" value="PDH_N"/>
    <property type="match status" value="1"/>
</dbReference>
<dbReference type="InterPro" id="IPR050812">
    <property type="entry name" value="Preph/Arog_dehydrog"/>
</dbReference>
<evidence type="ECO:0000256" key="2">
    <source>
        <dbReference type="ARBA" id="ARBA00023002"/>
    </source>
</evidence>
<dbReference type="SUPFAM" id="SSF48179">
    <property type="entry name" value="6-phosphogluconate dehydrogenase C-terminal domain-like"/>
    <property type="match status" value="1"/>
</dbReference>
<comment type="caution">
    <text evidence="4">The sequence shown here is derived from an EMBL/GenBank/DDBJ whole genome shotgun (WGS) entry which is preliminary data.</text>
</comment>
<dbReference type="AlphaFoldDB" id="A0A2A9E4I3"/>
<dbReference type="Gene3D" id="3.40.50.720">
    <property type="entry name" value="NAD(P)-binding Rossmann-like Domain"/>
    <property type="match status" value="1"/>
</dbReference>
<dbReference type="SUPFAM" id="SSF51735">
    <property type="entry name" value="NAD(P)-binding Rossmann-fold domains"/>
    <property type="match status" value="1"/>
</dbReference>
<keyword evidence="2" id="KW-0560">Oxidoreductase</keyword>
<dbReference type="GO" id="GO:0008977">
    <property type="term" value="F:prephenate dehydrogenase (NAD+) activity"/>
    <property type="evidence" value="ECO:0007669"/>
    <property type="project" value="InterPro"/>
</dbReference>
<dbReference type="Pfam" id="PF20463">
    <property type="entry name" value="PDH_C"/>
    <property type="match status" value="1"/>
</dbReference>
<sequence>MTLPQGPVAVVGLGLIGGSLARALVRAGIDVVGWDPDPRTMVAAEAAGVRAVESIEEACTAQPWLIVLAVPLVVVEQTARAVALAVSPGAVITDVGSVKGPVRDAMVAAGLATQFVGAHPMAGTEHSGFHASHPDLLVGVRWAVTLDDTTPLDGFCSVVELLVEVLAGTVHPLSDSAHDEAAALISHVPHVVATELLNIVAHSSIRDVAVGLAAGSFRDGTRVARTDPARTEAMIVENAGWVAPALLLAARDLERLAQDLESNAPTGWFFSRGDALRSGGADLGSQALRTMVLRADDRWQSDLASWGARGGRITGIGEASSLVVEDPQV</sequence>
<protein>
    <submittedName>
        <fullName evidence="4">Prephenate dehydrogenase</fullName>
    </submittedName>
</protein>
<dbReference type="GO" id="GO:0070403">
    <property type="term" value="F:NAD+ binding"/>
    <property type="evidence" value="ECO:0007669"/>
    <property type="project" value="InterPro"/>
</dbReference>
<dbReference type="EMBL" id="PDJG01000001">
    <property type="protein sequence ID" value="PFG33753.1"/>
    <property type="molecule type" value="Genomic_DNA"/>
</dbReference>
<evidence type="ECO:0000313" key="4">
    <source>
        <dbReference type="EMBL" id="PFG33753.1"/>
    </source>
</evidence>
<accession>A0A2A9E4I3</accession>
<dbReference type="PANTHER" id="PTHR21363">
    <property type="entry name" value="PREPHENATE DEHYDROGENASE"/>
    <property type="match status" value="1"/>
</dbReference>
<organism evidence="4 5">
    <name type="scientific">Sanguibacter antarcticus</name>
    <dbReference type="NCBI Taxonomy" id="372484"/>
    <lineage>
        <taxon>Bacteria</taxon>
        <taxon>Bacillati</taxon>
        <taxon>Actinomycetota</taxon>
        <taxon>Actinomycetes</taxon>
        <taxon>Micrococcales</taxon>
        <taxon>Sanguibacteraceae</taxon>
        <taxon>Sanguibacter</taxon>
    </lineage>
</organism>
<dbReference type="InterPro" id="IPR008927">
    <property type="entry name" value="6-PGluconate_DH-like_C_sf"/>
</dbReference>
<dbReference type="RefSeq" id="WP_143556716.1">
    <property type="nucleotide sequence ID" value="NZ_PDJG01000001.1"/>
</dbReference>
<gene>
    <name evidence="4" type="ORF">ATL42_1640</name>
</gene>
<comment type="similarity">
    <text evidence="1">Belongs to the prephenate/arogenate dehydrogenase family.</text>
</comment>
<reference evidence="4 5" key="1">
    <citation type="submission" date="2017-10" db="EMBL/GenBank/DDBJ databases">
        <title>Sequencing the genomes of 1000 actinobacteria strains.</title>
        <authorList>
            <person name="Klenk H.-P."/>
        </authorList>
    </citation>
    <scope>NUCLEOTIDE SEQUENCE [LARGE SCALE GENOMIC DNA]</scope>
    <source>
        <strain evidence="4 5">DSM 18966</strain>
    </source>
</reference>